<sequence>MEFESDVKFDDIRPRSFYVYKHSELKKDMVVLANYNIEEPDSLGFWYDFIIEDVSRTRIKGVVLLGRDKAPVKDCHIRLKNDVMRIEKPVPITDRKKDKVTYIPRKYPANCEKCHDNEGSKCRECGCRICAGKENWASIILCDECNFGFHLSCLNPPLESVPDEEYWYCPDCKIDDSEIVKPGEKLKESKKKEKMPCKQNKSGRDWGRGMACVGRSKECTIVPKNHFGPIPGVEVGTRWRYRFQAAEAGVHRPQVAGIHGRDGDGAYSICLSGGYEDDVDDGEEFLYTGSGGRDLSGNKRSNDQSSDQELTRTNKALALNCNVPLNKEGAEAKDWKKGKPVRVLRNWKLQKHSKYAPKEGIRYDGIYKVVKYYKEKGLSGFYVWRYLFRRDDPAPAPWEEGGQEFDVIYPPNYHEALALEQEVKQKNATAKESKSAKNKATKVKTESPKKQQQDAKRKANTLDDFLKGNSPKKAKIVEYKVPDDIEELITSDEDNVKLWNECKDAAKNGKSSFLQKVEQIFMCVCCQEVVHLPVTTECKHNICKACFKRSFSCQIYNCPHCRYDLGENYRLVVNEKLGQALKMLFPGYDAGR</sequence>
<evidence type="ECO:0000256" key="4">
    <source>
        <dbReference type="ARBA" id="ARBA00022679"/>
    </source>
</evidence>
<dbReference type="GO" id="GO:0061630">
    <property type="term" value="F:ubiquitin protein ligase activity"/>
    <property type="evidence" value="ECO:0007669"/>
    <property type="project" value="UniProtKB-EC"/>
</dbReference>
<organism evidence="17 18">
    <name type="scientific">Callosobruchus maculatus</name>
    <name type="common">Southern cowpea weevil</name>
    <name type="synonym">Pulse bruchid</name>
    <dbReference type="NCBI Taxonomy" id="64391"/>
    <lineage>
        <taxon>Eukaryota</taxon>
        <taxon>Metazoa</taxon>
        <taxon>Ecdysozoa</taxon>
        <taxon>Arthropoda</taxon>
        <taxon>Hexapoda</taxon>
        <taxon>Insecta</taxon>
        <taxon>Pterygota</taxon>
        <taxon>Neoptera</taxon>
        <taxon>Endopterygota</taxon>
        <taxon>Coleoptera</taxon>
        <taxon>Polyphaga</taxon>
        <taxon>Cucujiformia</taxon>
        <taxon>Chrysomeloidea</taxon>
        <taxon>Chrysomelidae</taxon>
        <taxon>Bruchinae</taxon>
        <taxon>Bruchini</taxon>
        <taxon>Callosobruchus</taxon>
    </lineage>
</organism>
<proteinExistence type="predicted"/>
<feature type="compositionally biased region" description="Basic and acidic residues" evidence="13">
    <location>
        <begin position="424"/>
        <end position="435"/>
    </location>
</feature>
<evidence type="ECO:0000259" key="16">
    <source>
        <dbReference type="PROSITE" id="PS51015"/>
    </source>
</evidence>
<dbReference type="Pfam" id="PF12148">
    <property type="entry name" value="TTD"/>
    <property type="match status" value="1"/>
</dbReference>
<dbReference type="InterPro" id="IPR003105">
    <property type="entry name" value="SRA_YDG"/>
</dbReference>
<keyword evidence="10 12" id="KW-0539">Nucleus</keyword>
<dbReference type="PROSITE" id="PS50016">
    <property type="entry name" value="ZF_PHD_2"/>
    <property type="match status" value="1"/>
</dbReference>
<evidence type="ECO:0000256" key="2">
    <source>
        <dbReference type="ARBA" id="ARBA00004906"/>
    </source>
</evidence>
<dbReference type="InterPro" id="IPR015947">
    <property type="entry name" value="PUA-like_sf"/>
</dbReference>
<evidence type="ECO:0000256" key="1">
    <source>
        <dbReference type="ARBA" id="ARBA00000900"/>
    </source>
</evidence>
<dbReference type="SMART" id="SM00184">
    <property type="entry name" value="RING"/>
    <property type="match status" value="2"/>
</dbReference>
<comment type="subcellular location">
    <subcellularLocation>
        <location evidence="12">Nucleus</location>
    </subcellularLocation>
</comment>
<feature type="domain" description="RING-type" evidence="15">
    <location>
        <begin position="523"/>
        <end position="562"/>
    </location>
</feature>
<feature type="region of interest" description="Disordered" evidence="13">
    <location>
        <begin position="424"/>
        <end position="463"/>
    </location>
</feature>
<dbReference type="SUPFAM" id="SSF57850">
    <property type="entry name" value="RING/U-box"/>
    <property type="match status" value="1"/>
</dbReference>
<keyword evidence="4" id="KW-0808">Transferase</keyword>
<evidence type="ECO:0000256" key="8">
    <source>
        <dbReference type="ARBA" id="ARBA00022833"/>
    </source>
</evidence>
<dbReference type="EMBL" id="CAACVG010006725">
    <property type="protein sequence ID" value="VEN41271.1"/>
    <property type="molecule type" value="Genomic_DNA"/>
</dbReference>
<dbReference type="EC" id="2.3.2.27" evidence="3"/>
<keyword evidence="7" id="KW-0833">Ubl conjugation pathway</keyword>
<feature type="domain" description="YDG" evidence="16">
    <location>
        <begin position="228"/>
        <end position="390"/>
    </location>
</feature>
<dbReference type="InterPro" id="IPR019786">
    <property type="entry name" value="Zinc_finger_PHD-type_CS"/>
</dbReference>
<dbReference type="Gene3D" id="2.30.30.1150">
    <property type="match status" value="1"/>
</dbReference>
<dbReference type="SUPFAM" id="SSF57903">
    <property type="entry name" value="FYVE/PHD zinc finger"/>
    <property type="match status" value="1"/>
</dbReference>
<dbReference type="InterPro" id="IPR001965">
    <property type="entry name" value="Znf_PHD"/>
</dbReference>
<dbReference type="PANTHER" id="PTHR14140:SF45">
    <property type="entry name" value="RING-TYPE E3 UBIQUITIN TRANSFERASE"/>
    <property type="match status" value="1"/>
</dbReference>
<evidence type="ECO:0000256" key="6">
    <source>
        <dbReference type="ARBA" id="ARBA00022771"/>
    </source>
</evidence>
<evidence type="ECO:0000256" key="7">
    <source>
        <dbReference type="ARBA" id="ARBA00022786"/>
    </source>
</evidence>
<dbReference type="GO" id="GO:0016567">
    <property type="term" value="P:protein ubiquitination"/>
    <property type="evidence" value="ECO:0007669"/>
    <property type="project" value="UniProtKB-UniPathway"/>
</dbReference>
<dbReference type="AlphaFoldDB" id="A0A653C0B8"/>
<dbReference type="Proteomes" id="UP000410492">
    <property type="component" value="Unassembled WGS sequence"/>
</dbReference>
<evidence type="ECO:0000256" key="12">
    <source>
        <dbReference type="PROSITE-ProRule" id="PRU00358"/>
    </source>
</evidence>
<feature type="region of interest" description="Disordered" evidence="13">
    <location>
        <begin position="289"/>
        <end position="310"/>
    </location>
</feature>
<dbReference type="FunFam" id="3.30.40.10:FF:000066">
    <property type="entry name" value="E3 ubiquitin-protein ligase UHRF2 isoform X1"/>
    <property type="match status" value="1"/>
</dbReference>
<keyword evidence="18" id="KW-1185">Reference proteome</keyword>
<dbReference type="GO" id="GO:0044027">
    <property type="term" value="P:negative regulation of gene expression via chromosomal CpG island methylation"/>
    <property type="evidence" value="ECO:0007669"/>
    <property type="project" value="TreeGrafter"/>
</dbReference>
<evidence type="ECO:0000256" key="5">
    <source>
        <dbReference type="ARBA" id="ARBA00022723"/>
    </source>
</evidence>
<dbReference type="SMART" id="SM00466">
    <property type="entry name" value="SRA"/>
    <property type="match status" value="1"/>
</dbReference>
<evidence type="ECO:0000313" key="17">
    <source>
        <dbReference type="EMBL" id="VEN41271.1"/>
    </source>
</evidence>
<dbReference type="SUPFAM" id="SSF88697">
    <property type="entry name" value="PUA domain-like"/>
    <property type="match status" value="1"/>
</dbReference>
<dbReference type="InterPro" id="IPR001841">
    <property type="entry name" value="Znf_RING"/>
</dbReference>
<dbReference type="PANTHER" id="PTHR14140">
    <property type="entry name" value="E3 UBIQUITIN-PROTEIN LIGASE UHRF-RELATED"/>
    <property type="match status" value="1"/>
</dbReference>
<protein>
    <recommendedName>
        <fullName evidence="3">RING-type E3 ubiquitin transferase</fullName>
        <ecNumber evidence="3">2.3.2.27</ecNumber>
    </recommendedName>
</protein>
<evidence type="ECO:0000256" key="13">
    <source>
        <dbReference type="SAM" id="MobiDB-lite"/>
    </source>
</evidence>
<name>A0A653C0B8_CALMS</name>
<dbReference type="CDD" id="cd15525">
    <property type="entry name" value="PHD_UHRF1_2"/>
    <property type="match status" value="1"/>
</dbReference>
<dbReference type="InterPro" id="IPR021991">
    <property type="entry name" value="TTD_dom"/>
</dbReference>
<dbReference type="InterPro" id="IPR036987">
    <property type="entry name" value="SRA-YDG_sf"/>
</dbReference>
<dbReference type="PROSITE" id="PS50089">
    <property type="entry name" value="ZF_RING_2"/>
    <property type="match status" value="1"/>
</dbReference>
<dbReference type="OrthoDB" id="2270193at2759"/>
<keyword evidence="5" id="KW-0479">Metal-binding</keyword>
<dbReference type="InterPro" id="IPR019787">
    <property type="entry name" value="Znf_PHD-finger"/>
</dbReference>
<dbReference type="GO" id="GO:0003677">
    <property type="term" value="F:DNA binding"/>
    <property type="evidence" value="ECO:0007669"/>
    <property type="project" value="UniProtKB-KW"/>
</dbReference>
<dbReference type="Pfam" id="PF00628">
    <property type="entry name" value="PHD"/>
    <property type="match status" value="1"/>
</dbReference>
<keyword evidence="9" id="KW-0238">DNA-binding</keyword>
<keyword evidence="8" id="KW-0862">Zinc</keyword>
<gene>
    <name evidence="17" type="ORF">CALMAC_LOCUS5156</name>
</gene>
<comment type="pathway">
    <text evidence="2">Protein modification; protein ubiquitination.</text>
</comment>
<dbReference type="UniPathway" id="UPA00143"/>
<dbReference type="InterPro" id="IPR011011">
    <property type="entry name" value="Znf_FYVE_PHD"/>
</dbReference>
<evidence type="ECO:0000259" key="15">
    <source>
        <dbReference type="PROSITE" id="PS50089"/>
    </source>
</evidence>
<feature type="domain" description="PHD-type" evidence="14">
    <location>
        <begin position="124"/>
        <end position="175"/>
    </location>
</feature>
<dbReference type="Pfam" id="PF02182">
    <property type="entry name" value="SAD_SRA"/>
    <property type="match status" value="1"/>
</dbReference>
<keyword evidence="6 11" id="KW-0863">Zinc-finger</keyword>
<dbReference type="GO" id="GO:0005634">
    <property type="term" value="C:nucleus"/>
    <property type="evidence" value="ECO:0007669"/>
    <property type="project" value="UniProtKB-SubCell"/>
</dbReference>
<dbReference type="InterPro" id="IPR045134">
    <property type="entry name" value="UHRF1/2-like"/>
</dbReference>
<comment type="catalytic activity">
    <reaction evidence="1">
        <text>S-ubiquitinyl-[E2 ubiquitin-conjugating enzyme]-L-cysteine + [acceptor protein]-L-lysine = [E2 ubiquitin-conjugating enzyme]-L-cysteine + N(6)-ubiquitinyl-[acceptor protein]-L-lysine.</text>
        <dbReference type="EC" id="2.3.2.27"/>
    </reaction>
</comment>
<dbReference type="GO" id="GO:0008270">
    <property type="term" value="F:zinc ion binding"/>
    <property type="evidence" value="ECO:0007669"/>
    <property type="project" value="UniProtKB-KW"/>
</dbReference>
<evidence type="ECO:0000256" key="10">
    <source>
        <dbReference type="ARBA" id="ARBA00023242"/>
    </source>
</evidence>
<dbReference type="InterPro" id="IPR013083">
    <property type="entry name" value="Znf_RING/FYVE/PHD"/>
</dbReference>
<dbReference type="SMART" id="SM00249">
    <property type="entry name" value="PHD"/>
    <property type="match status" value="1"/>
</dbReference>
<reference evidence="17 18" key="1">
    <citation type="submission" date="2019-01" db="EMBL/GenBank/DDBJ databases">
        <authorList>
            <person name="Sayadi A."/>
        </authorList>
    </citation>
    <scope>NUCLEOTIDE SEQUENCE [LARGE SCALE GENOMIC DNA]</scope>
</reference>
<dbReference type="PROSITE" id="PS51015">
    <property type="entry name" value="YDG"/>
    <property type="match status" value="1"/>
</dbReference>
<evidence type="ECO:0000256" key="9">
    <source>
        <dbReference type="ARBA" id="ARBA00023125"/>
    </source>
</evidence>
<dbReference type="Gene3D" id="2.30.280.10">
    <property type="entry name" value="SRA-YDG"/>
    <property type="match status" value="1"/>
</dbReference>
<evidence type="ECO:0000256" key="11">
    <source>
        <dbReference type="PROSITE-ProRule" id="PRU00175"/>
    </source>
</evidence>
<evidence type="ECO:0000256" key="3">
    <source>
        <dbReference type="ARBA" id="ARBA00012483"/>
    </source>
</evidence>
<dbReference type="Gene3D" id="3.30.40.10">
    <property type="entry name" value="Zinc/RING finger domain, C3HC4 (zinc finger)"/>
    <property type="match status" value="1"/>
</dbReference>
<evidence type="ECO:0000313" key="18">
    <source>
        <dbReference type="Proteomes" id="UP000410492"/>
    </source>
</evidence>
<feature type="compositionally biased region" description="Basic and acidic residues" evidence="13">
    <location>
        <begin position="443"/>
        <end position="463"/>
    </location>
</feature>
<evidence type="ECO:0000259" key="14">
    <source>
        <dbReference type="PROSITE" id="PS50016"/>
    </source>
</evidence>
<dbReference type="PROSITE" id="PS01359">
    <property type="entry name" value="ZF_PHD_1"/>
    <property type="match status" value="1"/>
</dbReference>
<accession>A0A653C0B8</accession>